<dbReference type="InterPro" id="IPR016205">
    <property type="entry name" value="Glycerol_DH"/>
</dbReference>
<accession>A0A1S8IDL3</accession>
<evidence type="ECO:0000256" key="4">
    <source>
        <dbReference type="ARBA" id="ARBA00037918"/>
    </source>
</evidence>
<evidence type="ECO:0000256" key="5">
    <source>
        <dbReference type="ARBA" id="ARBA00039147"/>
    </source>
</evidence>
<dbReference type="AlphaFoldDB" id="A0A1S8IDL3"/>
<dbReference type="Pfam" id="PF00465">
    <property type="entry name" value="Fe-ADH"/>
    <property type="match status" value="1"/>
</dbReference>
<comment type="catalytic activity">
    <reaction evidence="7">
        <text>glycerol + NAD(+) = dihydroxyacetone + NADH + H(+)</text>
        <dbReference type="Rhea" id="RHEA:13769"/>
        <dbReference type="ChEBI" id="CHEBI:15378"/>
        <dbReference type="ChEBI" id="CHEBI:16016"/>
        <dbReference type="ChEBI" id="CHEBI:17754"/>
        <dbReference type="ChEBI" id="CHEBI:57540"/>
        <dbReference type="ChEBI" id="CHEBI:57945"/>
        <dbReference type="EC" id="1.1.1.6"/>
    </reaction>
</comment>
<feature type="binding site" evidence="9">
    <location>
        <begin position="117"/>
        <end position="120"/>
    </location>
    <ligand>
        <name>NAD(+)</name>
        <dbReference type="ChEBI" id="CHEBI:57540"/>
    </ligand>
</feature>
<evidence type="ECO:0000313" key="12">
    <source>
        <dbReference type="Proteomes" id="UP000191171"/>
    </source>
</evidence>
<evidence type="ECO:0000313" key="11">
    <source>
        <dbReference type="EMBL" id="OOL83642.1"/>
    </source>
</evidence>
<feature type="binding site" evidence="9">
    <location>
        <begin position="95"/>
        <end position="99"/>
    </location>
    <ligand>
        <name>NAD(+)</name>
        <dbReference type="ChEBI" id="CHEBI:57540"/>
    </ligand>
</feature>
<comment type="cofactor">
    <cofactor evidence="8">
        <name>Zn(2+)</name>
        <dbReference type="ChEBI" id="CHEBI:29105"/>
    </cofactor>
    <text evidence="8">Binds 1 zinc ion per subunit.</text>
</comment>
<dbReference type="Proteomes" id="UP000191171">
    <property type="component" value="Unassembled WGS sequence"/>
</dbReference>
<keyword evidence="8" id="KW-0862">Zinc</keyword>
<feature type="binding site" evidence="8">
    <location>
        <position position="272"/>
    </location>
    <ligand>
        <name>glycerol</name>
        <dbReference type="ChEBI" id="CHEBI:17754"/>
    </ligand>
</feature>
<protein>
    <recommendedName>
        <fullName evidence="6">Glycerol dehydrogenase</fullName>
        <ecNumber evidence="5">1.1.1.6</ecNumber>
    </recommendedName>
</protein>
<keyword evidence="3 9" id="KW-0520">NAD</keyword>
<evidence type="ECO:0000256" key="3">
    <source>
        <dbReference type="ARBA" id="ARBA00023027"/>
    </source>
</evidence>
<evidence type="ECO:0000256" key="7">
    <source>
        <dbReference type="ARBA" id="ARBA00049006"/>
    </source>
</evidence>
<dbReference type="EMBL" id="MVGJ01000012">
    <property type="protein sequence ID" value="OOL83642.1"/>
    <property type="molecule type" value="Genomic_DNA"/>
</dbReference>
<dbReference type="CDD" id="cd08171">
    <property type="entry name" value="GlyDH-like"/>
    <property type="match status" value="1"/>
</dbReference>
<dbReference type="Gene3D" id="1.20.1090.10">
    <property type="entry name" value="Dehydroquinate synthase-like - alpha domain"/>
    <property type="match status" value="1"/>
</dbReference>
<feature type="binding site" evidence="9">
    <location>
        <position position="132"/>
    </location>
    <ligand>
        <name>NAD(+)</name>
        <dbReference type="ChEBI" id="CHEBI:57540"/>
    </ligand>
</feature>
<dbReference type="PANTHER" id="PTHR43616">
    <property type="entry name" value="GLYCEROL DEHYDROGENASE"/>
    <property type="match status" value="1"/>
</dbReference>
<sequence length="369" mass="40556">MNMSQSVFLPNYTIGTDAYEKANGIVKEYGTKVVLIGGKTALSKAENKIKVALTQEIEVVASLWYGGNSTYGNIEQLIQHESVQKADVLFAVGGGRACDTVKVIGEKLAKPVFTFPTIGSNCSPVTAVCVIYNEEGVMDGLFFPSKPPVHTFIDTAIIAEAPDKYLWAGIGDALSKEVESTFSARGDDLGYTDRLGIQIGKMCIDRLLTYGTQALKDSADDRPSYAIEQVVSDIIVTTGLVSVLVNNNYNSAMAHSFYYGTTVLEKMEGYLHGASVSYGVLTLLMMDQQFDLFDKIYVFMKKNQLPVSLTDMNLNVTTDLEAILDKAMATNDIKHVPYEITREKFKQAILDVETYHATQESQQGYKKIS</sequence>
<feature type="binding site" evidence="8">
    <location>
        <position position="255"/>
    </location>
    <ligand>
        <name>glycerol</name>
        <dbReference type="ChEBI" id="CHEBI:17754"/>
    </ligand>
</feature>
<evidence type="ECO:0000256" key="2">
    <source>
        <dbReference type="ARBA" id="ARBA00023002"/>
    </source>
</evidence>
<dbReference type="EC" id="1.1.1.6" evidence="5"/>
<gene>
    <name evidence="11" type="ORF">B1P95_02825</name>
</gene>
<proteinExistence type="predicted"/>
<evidence type="ECO:0000256" key="1">
    <source>
        <dbReference type="ARBA" id="ARBA00022723"/>
    </source>
</evidence>
<keyword evidence="2" id="KW-0560">Oxidoreductase</keyword>
<name>A0A1S8IDL3_ENTFC</name>
<evidence type="ECO:0000256" key="9">
    <source>
        <dbReference type="PIRSR" id="PIRSR000112-3"/>
    </source>
</evidence>
<reference evidence="11 12" key="1">
    <citation type="submission" date="2017-02" db="EMBL/GenBank/DDBJ databases">
        <title>Clonality and virulence of isolates of VRE in Hematopoietic Stem Cell Transplanted (HSCT) patients.</title>
        <authorList>
            <person name="Marchi A.P."/>
            <person name="Martins R.C."/>
            <person name="Marie S.K."/>
            <person name="Levin A.S."/>
            <person name="Costa S.F."/>
        </authorList>
    </citation>
    <scope>NUCLEOTIDE SEQUENCE [LARGE SCALE GENOMIC DNA]</scope>
    <source>
        <strain evidence="11 12">LIM1759</strain>
    </source>
</reference>
<dbReference type="SUPFAM" id="SSF56796">
    <property type="entry name" value="Dehydroquinate synthase-like"/>
    <property type="match status" value="1"/>
</dbReference>
<comment type="caution">
    <text evidence="11">The sequence shown here is derived from an EMBL/GenBank/DDBJ whole genome shotgun (WGS) entry which is preliminary data.</text>
</comment>
<dbReference type="GO" id="GO:0008888">
    <property type="term" value="F:glycerol dehydrogenase (NAD+) activity"/>
    <property type="evidence" value="ECO:0007669"/>
    <property type="project" value="UniProtKB-EC"/>
</dbReference>
<dbReference type="GO" id="GO:0046872">
    <property type="term" value="F:metal ion binding"/>
    <property type="evidence" value="ECO:0007669"/>
    <property type="project" value="UniProtKB-KW"/>
</dbReference>
<dbReference type="PIRSF" id="PIRSF000112">
    <property type="entry name" value="Glycerol_dehydrogenase"/>
    <property type="match status" value="1"/>
</dbReference>
<dbReference type="InterPro" id="IPR001670">
    <property type="entry name" value="ADH_Fe/GldA"/>
</dbReference>
<evidence type="ECO:0000256" key="8">
    <source>
        <dbReference type="PIRSR" id="PIRSR000112-1"/>
    </source>
</evidence>
<keyword evidence="1 8" id="KW-0479">Metal-binding</keyword>
<feature type="binding site" evidence="8">
    <location>
        <position position="172"/>
    </location>
    <ligand>
        <name>glycerol</name>
        <dbReference type="ChEBI" id="CHEBI:17754"/>
    </ligand>
</feature>
<evidence type="ECO:0000256" key="6">
    <source>
        <dbReference type="ARBA" id="ARBA00040132"/>
    </source>
</evidence>
<evidence type="ECO:0000259" key="10">
    <source>
        <dbReference type="Pfam" id="PF00465"/>
    </source>
</evidence>
<dbReference type="PANTHER" id="PTHR43616:SF5">
    <property type="entry name" value="GLYCEROL DEHYDROGENASE 1"/>
    <property type="match status" value="1"/>
</dbReference>
<feature type="binding site" evidence="9">
    <location>
        <position position="126"/>
    </location>
    <ligand>
        <name>NAD(+)</name>
        <dbReference type="ChEBI" id="CHEBI:57540"/>
    </ligand>
</feature>
<dbReference type="GO" id="GO:0005829">
    <property type="term" value="C:cytosol"/>
    <property type="evidence" value="ECO:0007669"/>
    <property type="project" value="TreeGrafter"/>
</dbReference>
<organism evidence="11 12">
    <name type="scientific">Enterococcus faecium</name>
    <name type="common">Streptococcus faecium</name>
    <dbReference type="NCBI Taxonomy" id="1352"/>
    <lineage>
        <taxon>Bacteria</taxon>
        <taxon>Bacillati</taxon>
        <taxon>Bacillota</taxon>
        <taxon>Bacilli</taxon>
        <taxon>Lactobacillales</taxon>
        <taxon>Enterococcaceae</taxon>
        <taxon>Enterococcus</taxon>
    </lineage>
</organism>
<comment type="pathway">
    <text evidence="4">Polyol metabolism; glycerol fermentation; glycerone phosphate from glycerol (oxidative route): step 1/2.</text>
</comment>
<feature type="domain" description="Alcohol dehydrogenase iron-type/glycerol dehydrogenase GldA" evidence="10">
    <location>
        <begin position="11"/>
        <end position="154"/>
    </location>
</feature>
<dbReference type="Gene3D" id="3.40.50.1970">
    <property type="match status" value="1"/>
</dbReference>